<dbReference type="GO" id="GO:0046872">
    <property type="term" value="F:metal ion binding"/>
    <property type="evidence" value="ECO:0007669"/>
    <property type="project" value="UniProtKB-UniRule"/>
</dbReference>
<keyword evidence="3" id="KW-0645">Protease</keyword>
<reference evidence="9 10" key="1">
    <citation type="submission" date="2018-06" db="EMBL/GenBank/DDBJ databases">
        <title>Echinicola strongylocentroti sp. nov., isolated from a sea urchin Strongylocentrotus intermedius.</title>
        <authorList>
            <person name="Bae S.S."/>
        </authorList>
    </citation>
    <scope>NUCLEOTIDE SEQUENCE [LARGE SCALE GENOMIC DNA]</scope>
    <source>
        <strain evidence="9 10">MEBiC08714</strain>
    </source>
</reference>
<dbReference type="Proteomes" id="UP000248688">
    <property type="component" value="Chromosome"/>
</dbReference>
<comment type="cofactor">
    <cofactor evidence="8">
        <name>a divalent metal cation</name>
        <dbReference type="ChEBI" id="CHEBI:60240"/>
    </cofactor>
    <text evidence="8">Binds 2 divalent metal cations per subunit.</text>
</comment>
<feature type="active site" description="Proton acceptor" evidence="7">
    <location>
        <position position="175"/>
    </location>
</feature>
<dbReference type="PANTHER" id="PTHR32481:SF7">
    <property type="entry name" value="AMINOPEPTIDASE YHFE-RELATED"/>
    <property type="match status" value="1"/>
</dbReference>
<dbReference type="Gene3D" id="3.40.630.10">
    <property type="entry name" value="Zn peptidases"/>
    <property type="match status" value="1"/>
</dbReference>
<feature type="binding site" evidence="8">
    <location>
        <position position="280"/>
    </location>
    <ligand>
        <name>Zn(2+)</name>
        <dbReference type="ChEBI" id="CHEBI:29105"/>
        <label>2</label>
    </ligand>
</feature>
<keyword evidence="2 9" id="KW-0031">Aminopeptidase</keyword>
<evidence type="ECO:0000313" key="9">
    <source>
        <dbReference type="EMBL" id="AWW30308.1"/>
    </source>
</evidence>
<evidence type="ECO:0000256" key="3">
    <source>
        <dbReference type="ARBA" id="ARBA00022670"/>
    </source>
</evidence>
<evidence type="ECO:0000256" key="5">
    <source>
        <dbReference type="ARBA" id="ARBA00022801"/>
    </source>
</evidence>
<dbReference type="RefSeq" id="WP_112783690.1">
    <property type="nucleotide sequence ID" value="NZ_CP030041.1"/>
</dbReference>
<dbReference type="GO" id="GO:0006508">
    <property type="term" value="P:proteolysis"/>
    <property type="evidence" value="ECO:0007669"/>
    <property type="project" value="UniProtKB-KW"/>
</dbReference>
<dbReference type="SUPFAM" id="SSF53187">
    <property type="entry name" value="Zn-dependent exopeptidases"/>
    <property type="match status" value="1"/>
</dbReference>
<dbReference type="EMBL" id="CP030041">
    <property type="protein sequence ID" value="AWW30308.1"/>
    <property type="molecule type" value="Genomic_DNA"/>
</dbReference>
<dbReference type="Pfam" id="PF05343">
    <property type="entry name" value="Peptidase_M42"/>
    <property type="match status" value="1"/>
</dbReference>
<dbReference type="InterPro" id="IPR051464">
    <property type="entry name" value="Peptidase_M42_aminopept"/>
</dbReference>
<dbReference type="KEGG" id="est:DN752_09330"/>
<feature type="binding site" evidence="8">
    <location>
        <position position="149"/>
    </location>
    <ligand>
        <name>Zn(2+)</name>
        <dbReference type="ChEBI" id="CHEBI:29105"/>
        <label>2</label>
    </ligand>
</feature>
<evidence type="ECO:0000256" key="8">
    <source>
        <dbReference type="PIRSR" id="PIRSR001123-2"/>
    </source>
</evidence>
<dbReference type="Gene3D" id="2.40.30.40">
    <property type="entry name" value="Peptidase M42, domain 2"/>
    <property type="match status" value="1"/>
</dbReference>
<keyword evidence="10" id="KW-1185">Reference proteome</keyword>
<organism evidence="9 10">
    <name type="scientific">Echinicola strongylocentroti</name>
    <dbReference type="NCBI Taxonomy" id="1795355"/>
    <lineage>
        <taxon>Bacteria</taxon>
        <taxon>Pseudomonadati</taxon>
        <taxon>Bacteroidota</taxon>
        <taxon>Cytophagia</taxon>
        <taxon>Cytophagales</taxon>
        <taxon>Cyclobacteriaceae</taxon>
        <taxon>Echinicola</taxon>
    </lineage>
</organism>
<feature type="binding site" evidence="8">
    <location>
        <position position="176"/>
    </location>
    <ligand>
        <name>Zn(2+)</name>
        <dbReference type="ChEBI" id="CHEBI:29105"/>
        <label>2</label>
    </ligand>
</feature>
<evidence type="ECO:0000256" key="4">
    <source>
        <dbReference type="ARBA" id="ARBA00022723"/>
    </source>
</evidence>
<evidence type="ECO:0000256" key="6">
    <source>
        <dbReference type="PIRNR" id="PIRNR001123"/>
    </source>
</evidence>
<protein>
    <submittedName>
        <fullName evidence="9">Aminopeptidase</fullName>
    </submittedName>
</protein>
<sequence>MPNIDFLYEILEKRGVSGDEHAFSAFVVDYVLQRRKNWKVQPEVYFGEKFHDNIILKFGNPRTVVFAHMDTIGFTARYENQLVPVGGPDVSDGDVLVGEDALGYIECSVTVDDGKVTHDFPRGIVPGTNLSYKQDVKVADGYIQAAYLDNRLGVYNALQLCEDLEDGVIVFSTYEEHGGGSVPFLMKYVYENWGVRQALISDITWVTEGVRHHEGVAISLRDQFIPRKVYVDKILQLAEESGVPYQVEVEGAGGSDGREVQMSHYMVDWCFIGAAEDNVHTPYEKVSLKDLEAMIMMYKYLMAHL</sequence>
<keyword evidence="4 8" id="KW-0479">Metal-binding</keyword>
<dbReference type="GO" id="GO:0004177">
    <property type="term" value="F:aminopeptidase activity"/>
    <property type="evidence" value="ECO:0007669"/>
    <property type="project" value="UniProtKB-UniRule"/>
</dbReference>
<dbReference type="InterPro" id="IPR023367">
    <property type="entry name" value="Peptidase_M42_dom2"/>
</dbReference>
<dbReference type="AlphaFoldDB" id="A0A2Z4IIG3"/>
<evidence type="ECO:0000256" key="7">
    <source>
        <dbReference type="PIRSR" id="PIRSR001123-1"/>
    </source>
</evidence>
<dbReference type="PIRSF" id="PIRSF001123">
    <property type="entry name" value="PepA_GA"/>
    <property type="match status" value="1"/>
</dbReference>
<name>A0A2Z4IIG3_9BACT</name>
<evidence type="ECO:0000256" key="2">
    <source>
        <dbReference type="ARBA" id="ARBA00022438"/>
    </source>
</evidence>
<comment type="similarity">
    <text evidence="1 6">Belongs to the peptidase M42 family.</text>
</comment>
<evidence type="ECO:0000256" key="1">
    <source>
        <dbReference type="ARBA" id="ARBA00006272"/>
    </source>
</evidence>
<gene>
    <name evidence="9" type="ORF">DN752_09330</name>
</gene>
<feature type="binding site" evidence="8">
    <location>
        <position position="149"/>
    </location>
    <ligand>
        <name>Zn(2+)</name>
        <dbReference type="ChEBI" id="CHEBI:29105"/>
        <label>1</label>
    </ligand>
</feature>
<accession>A0A2Z4IIG3</accession>
<dbReference type="InterPro" id="IPR008007">
    <property type="entry name" value="Peptidase_M42"/>
</dbReference>
<evidence type="ECO:0000313" key="10">
    <source>
        <dbReference type="Proteomes" id="UP000248688"/>
    </source>
</evidence>
<dbReference type="PANTHER" id="PTHR32481">
    <property type="entry name" value="AMINOPEPTIDASE"/>
    <property type="match status" value="1"/>
</dbReference>
<proteinExistence type="inferred from homology"/>
<dbReference type="OrthoDB" id="867380at2"/>
<keyword evidence="5" id="KW-0378">Hydrolase</keyword>